<feature type="signal peptide" evidence="15">
    <location>
        <begin position="1"/>
        <end position="22"/>
    </location>
</feature>
<evidence type="ECO:0000256" key="14">
    <source>
        <dbReference type="SAM" id="MobiDB-lite"/>
    </source>
</evidence>
<dbReference type="PANTHER" id="PTHR10587">
    <property type="entry name" value="GLYCOSYL TRANSFERASE-RELATED"/>
    <property type="match status" value="1"/>
</dbReference>
<keyword evidence="4" id="KW-0325">Glycoprotein</keyword>
<dbReference type="Pfam" id="PF01522">
    <property type="entry name" value="Polysacc_deac_1"/>
    <property type="match status" value="1"/>
</dbReference>
<evidence type="ECO:0000256" key="15">
    <source>
        <dbReference type="SAM" id="SignalP"/>
    </source>
</evidence>
<keyword evidence="3" id="KW-1003">Cell membrane</keyword>
<dbReference type="STRING" id="1314782.A0A165RZV0"/>
<evidence type="ECO:0000256" key="7">
    <source>
        <dbReference type="ARBA" id="ARBA00023277"/>
    </source>
</evidence>
<evidence type="ECO:0000256" key="12">
    <source>
        <dbReference type="ARBA" id="ARBA00024056"/>
    </source>
</evidence>
<protein>
    <recommendedName>
        <fullName evidence="12">chitin deacetylase</fullName>
        <ecNumber evidence="12">3.5.1.41</ecNumber>
    </recommendedName>
</protein>
<keyword evidence="18" id="KW-1185">Reference proteome</keyword>
<dbReference type="GO" id="GO:0071555">
    <property type="term" value="P:cell wall organization"/>
    <property type="evidence" value="ECO:0007669"/>
    <property type="project" value="UniProtKB-KW"/>
</dbReference>
<evidence type="ECO:0000313" key="17">
    <source>
        <dbReference type="EMBL" id="KZT24481.1"/>
    </source>
</evidence>
<keyword evidence="7" id="KW-0119">Carbohydrate metabolism</keyword>
<dbReference type="GO" id="GO:0000272">
    <property type="term" value="P:polysaccharide catabolic process"/>
    <property type="evidence" value="ECO:0007669"/>
    <property type="project" value="UniProtKB-KW"/>
</dbReference>
<dbReference type="EC" id="3.5.1.41" evidence="12"/>
<dbReference type="GO" id="GO:0004099">
    <property type="term" value="F:chitin deacetylase activity"/>
    <property type="evidence" value="ECO:0007669"/>
    <property type="project" value="UniProtKB-EC"/>
</dbReference>
<dbReference type="Proteomes" id="UP000076761">
    <property type="component" value="Unassembled WGS sequence"/>
</dbReference>
<evidence type="ECO:0000256" key="9">
    <source>
        <dbReference type="ARBA" id="ARBA00023288"/>
    </source>
</evidence>
<keyword evidence="15" id="KW-0732">Signal</keyword>
<evidence type="ECO:0000256" key="13">
    <source>
        <dbReference type="ARBA" id="ARBA00048494"/>
    </source>
</evidence>
<feature type="compositionally biased region" description="Low complexity" evidence="14">
    <location>
        <begin position="370"/>
        <end position="410"/>
    </location>
</feature>
<evidence type="ECO:0000256" key="3">
    <source>
        <dbReference type="ARBA" id="ARBA00022475"/>
    </source>
</evidence>
<evidence type="ECO:0000259" key="16">
    <source>
        <dbReference type="PROSITE" id="PS51677"/>
    </source>
</evidence>
<evidence type="ECO:0000256" key="8">
    <source>
        <dbReference type="ARBA" id="ARBA00023285"/>
    </source>
</evidence>
<dbReference type="GO" id="GO:0009272">
    <property type="term" value="P:fungal-type cell wall biogenesis"/>
    <property type="evidence" value="ECO:0007669"/>
    <property type="project" value="UniProtKB-ARBA"/>
</dbReference>
<feature type="compositionally biased region" description="Polar residues" evidence="14">
    <location>
        <begin position="411"/>
        <end position="420"/>
    </location>
</feature>
<dbReference type="InterPro" id="IPR050248">
    <property type="entry name" value="Polysacc_deacetylase_ArnD"/>
</dbReference>
<evidence type="ECO:0000256" key="11">
    <source>
        <dbReference type="ARBA" id="ARBA00023326"/>
    </source>
</evidence>
<keyword evidence="9" id="KW-0449">Lipoprotein</keyword>
<evidence type="ECO:0000256" key="6">
    <source>
        <dbReference type="ARBA" id="ARBA00023136"/>
    </source>
</evidence>
<keyword evidence="8" id="KW-0170">Cobalt</keyword>
<evidence type="ECO:0000256" key="1">
    <source>
        <dbReference type="ARBA" id="ARBA00001941"/>
    </source>
</evidence>
<dbReference type="Gene3D" id="3.20.20.370">
    <property type="entry name" value="Glycoside hydrolase/deacetylase"/>
    <property type="match status" value="1"/>
</dbReference>
<keyword evidence="10" id="KW-0961">Cell wall biogenesis/degradation</keyword>
<evidence type="ECO:0000256" key="10">
    <source>
        <dbReference type="ARBA" id="ARBA00023316"/>
    </source>
</evidence>
<comment type="catalytic activity">
    <reaction evidence="13">
        <text>[(1-&gt;4)-N-acetyl-beta-D-glucosaminyl](n) + n H2O = chitosan + n acetate</text>
        <dbReference type="Rhea" id="RHEA:10464"/>
        <dbReference type="Rhea" id="RHEA-COMP:9593"/>
        <dbReference type="Rhea" id="RHEA-COMP:9597"/>
        <dbReference type="ChEBI" id="CHEBI:15377"/>
        <dbReference type="ChEBI" id="CHEBI:17029"/>
        <dbReference type="ChEBI" id="CHEBI:30089"/>
        <dbReference type="ChEBI" id="CHEBI:57704"/>
        <dbReference type="EC" id="3.5.1.41"/>
    </reaction>
    <physiologicalReaction direction="left-to-right" evidence="13">
        <dbReference type="Rhea" id="RHEA:10465"/>
    </physiologicalReaction>
</comment>
<feature type="region of interest" description="Disordered" evidence="14">
    <location>
        <begin position="354"/>
        <end position="420"/>
    </location>
</feature>
<sequence>MFPPSTRRLLALAVALPSLVCAGFVPLHDFHDHSPSPTIAKHLPPGTKWYHPRDHPAHRLFARQATNNSTGSFPSVGSPAWSAAYPTTTPDSSQLPQAWVNALNEAVQAGKIPNIPPSTLVNGNPTYPSGYDPLGSQVCSGTYKCRNPDDIWDAPEGILGSGFDDGPTEFSPTLYSFLKNNSVKATHFMIGINILWNPTAFEQAYVTNGDDIAVHTYTHPYMTTLSNIDLVAQFGWTMQILYDSTAGKVPRYWRPPYGDTDERVRAIALEVFGLTTIVWNQDTEDWSLTTGGTTMQAINQSMTQWLTGTKSPGLIILEHELSAESVQAYMDAYPVMIQNGWKLQSVSEIQDGQPFRSDGGILDVNDSVGATSSTTSSSATSSSSSTSASSSHPASTTGTSSTLRSSATGTVGATHQSSAGSRWPISSALLACVAGLFFTLA</sequence>
<evidence type="ECO:0000256" key="2">
    <source>
        <dbReference type="ARBA" id="ARBA00004609"/>
    </source>
</evidence>
<dbReference type="AlphaFoldDB" id="A0A165RZV0"/>
<dbReference type="GO" id="GO:0098552">
    <property type="term" value="C:side of membrane"/>
    <property type="evidence" value="ECO:0007669"/>
    <property type="project" value="UniProtKB-KW"/>
</dbReference>
<keyword evidence="5" id="KW-0146">Chitin degradation</keyword>
<accession>A0A165RZV0</accession>
<proteinExistence type="predicted"/>
<comment type="cofactor">
    <cofactor evidence="1">
        <name>Co(2+)</name>
        <dbReference type="ChEBI" id="CHEBI:48828"/>
    </cofactor>
</comment>
<evidence type="ECO:0000256" key="5">
    <source>
        <dbReference type="ARBA" id="ARBA00023024"/>
    </source>
</evidence>
<dbReference type="InParanoid" id="A0A165RZV0"/>
<gene>
    <name evidence="17" type="ORF">NEOLEDRAFT_1242424</name>
</gene>
<keyword evidence="4" id="KW-0336">GPI-anchor</keyword>
<dbReference type="EMBL" id="KV425577">
    <property type="protein sequence ID" value="KZT24481.1"/>
    <property type="molecule type" value="Genomic_DNA"/>
</dbReference>
<evidence type="ECO:0000313" key="18">
    <source>
        <dbReference type="Proteomes" id="UP000076761"/>
    </source>
</evidence>
<organism evidence="17 18">
    <name type="scientific">Neolentinus lepideus HHB14362 ss-1</name>
    <dbReference type="NCBI Taxonomy" id="1314782"/>
    <lineage>
        <taxon>Eukaryota</taxon>
        <taxon>Fungi</taxon>
        <taxon>Dikarya</taxon>
        <taxon>Basidiomycota</taxon>
        <taxon>Agaricomycotina</taxon>
        <taxon>Agaricomycetes</taxon>
        <taxon>Gloeophyllales</taxon>
        <taxon>Gloeophyllaceae</taxon>
        <taxon>Neolentinus</taxon>
    </lineage>
</organism>
<keyword evidence="11" id="KW-0624">Polysaccharide degradation</keyword>
<dbReference type="OrthoDB" id="407355at2759"/>
<evidence type="ECO:0000256" key="4">
    <source>
        <dbReference type="ARBA" id="ARBA00022622"/>
    </source>
</evidence>
<dbReference type="GO" id="GO:0005886">
    <property type="term" value="C:plasma membrane"/>
    <property type="evidence" value="ECO:0007669"/>
    <property type="project" value="UniProtKB-SubCell"/>
</dbReference>
<dbReference type="PANTHER" id="PTHR10587:SF135">
    <property type="entry name" value="CHITIN DEACETYLASE 3"/>
    <property type="match status" value="1"/>
</dbReference>
<dbReference type="PROSITE" id="PS51677">
    <property type="entry name" value="NODB"/>
    <property type="match status" value="1"/>
</dbReference>
<reference evidence="17 18" key="1">
    <citation type="journal article" date="2016" name="Mol. Biol. Evol.">
        <title>Comparative Genomics of Early-Diverging Mushroom-Forming Fungi Provides Insights into the Origins of Lignocellulose Decay Capabilities.</title>
        <authorList>
            <person name="Nagy L.G."/>
            <person name="Riley R."/>
            <person name="Tritt A."/>
            <person name="Adam C."/>
            <person name="Daum C."/>
            <person name="Floudas D."/>
            <person name="Sun H."/>
            <person name="Yadav J.S."/>
            <person name="Pangilinan J."/>
            <person name="Larsson K.H."/>
            <person name="Matsuura K."/>
            <person name="Barry K."/>
            <person name="Labutti K."/>
            <person name="Kuo R."/>
            <person name="Ohm R.A."/>
            <person name="Bhattacharya S.S."/>
            <person name="Shirouzu T."/>
            <person name="Yoshinaga Y."/>
            <person name="Martin F.M."/>
            <person name="Grigoriev I.V."/>
            <person name="Hibbett D.S."/>
        </authorList>
    </citation>
    <scope>NUCLEOTIDE SEQUENCE [LARGE SCALE GENOMIC DNA]</scope>
    <source>
        <strain evidence="17 18">HHB14362 ss-1</strain>
    </source>
</reference>
<feature type="chain" id="PRO_5007866296" description="chitin deacetylase" evidence="15">
    <location>
        <begin position="23"/>
        <end position="441"/>
    </location>
</feature>
<dbReference type="SUPFAM" id="SSF88713">
    <property type="entry name" value="Glycoside hydrolase/deacetylase"/>
    <property type="match status" value="1"/>
</dbReference>
<dbReference type="InterPro" id="IPR002509">
    <property type="entry name" value="NODB_dom"/>
</dbReference>
<dbReference type="GO" id="GO:0006032">
    <property type="term" value="P:chitin catabolic process"/>
    <property type="evidence" value="ECO:0007669"/>
    <property type="project" value="UniProtKB-KW"/>
</dbReference>
<keyword evidence="6" id="KW-0472">Membrane</keyword>
<dbReference type="InterPro" id="IPR011330">
    <property type="entry name" value="Glyco_hydro/deAcase_b/a-brl"/>
</dbReference>
<comment type="subcellular location">
    <subcellularLocation>
        <location evidence="2">Cell membrane</location>
        <topology evidence="2">Lipid-anchor</topology>
        <topology evidence="2">GPI-anchor</topology>
    </subcellularLocation>
</comment>
<name>A0A165RZV0_9AGAM</name>
<feature type="domain" description="NodB homology" evidence="16">
    <location>
        <begin position="157"/>
        <end position="344"/>
    </location>
</feature>